<dbReference type="InterPro" id="IPR037524">
    <property type="entry name" value="PA14/GLEYA"/>
</dbReference>
<keyword evidence="2" id="KW-0732">Signal</keyword>
<feature type="compositionally biased region" description="Polar residues" evidence="1">
    <location>
        <begin position="878"/>
        <end position="893"/>
    </location>
</feature>
<dbReference type="InterPro" id="IPR011658">
    <property type="entry name" value="PA14_dom"/>
</dbReference>
<dbReference type="EMBL" id="JAENIO010000024">
    <property type="protein sequence ID" value="MBK1834448.1"/>
    <property type="molecule type" value="Genomic_DNA"/>
</dbReference>
<dbReference type="Pfam" id="PF07691">
    <property type="entry name" value="PA14"/>
    <property type="match status" value="1"/>
</dbReference>
<dbReference type="RefSeq" id="WP_377174673.1">
    <property type="nucleotide sequence ID" value="NZ_JBHUJA010000058.1"/>
</dbReference>
<dbReference type="PROSITE" id="PS51820">
    <property type="entry name" value="PA14"/>
    <property type="match status" value="1"/>
</dbReference>
<comment type="caution">
    <text evidence="5">The sequence shown here is derived from an EMBL/GenBank/DDBJ whole genome shotgun (WGS) entry which is preliminary data.</text>
</comment>
<dbReference type="SUPFAM" id="SSF50952">
    <property type="entry name" value="Soluble quinoprotein glucose dehydrogenase"/>
    <property type="match status" value="1"/>
</dbReference>
<dbReference type="SUPFAM" id="SSF56988">
    <property type="entry name" value="Anthrax protective antigen"/>
    <property type="match status" value="1"/>
</dbReference>
<evidence type="ECO:0000259" key="4">
    <source>
        <dbReference type="PROSITE" id="PS51820"/>
    </source>
</evidence>
<keyword evidence="6" id="KW-1185">Reference proteome</keyword>
<dbReference type="Proteomes" id="UP000604083">
    <property type="component" value="Unassembled WGS sequence"/>
</dbReference>
<dbReference type="GO" id="GO:0005509">
    <property type="term" value="F:calcium ion binding"/>
    <property type="evidence" value="ECO:0007669"/>
    <property type="project" value="InterPro"/>
</dbReference>
<dbReference type="GO" id="GO:0007156">
    <property type="term" value="P:homophilic cell adhesion via plasma membrane adhesion molecules"/>
    <property type="evidence" value="ECO:0007669"/>
    <property type="project" value="InterPro"/>
</dbReference>
<feature type="domain" description="Cadherin" evidence="3">
    <location>
        <begin position="708"/>
        <end position="808"/>
    </location>
</feature>
<dbReference type="Pfam" id="PF06439">
    <property type="entry name" value="3keto-disac_hyd"/>
    <property type="match status" value="1"/>
</dbReference>
<gene>
    <name evidence="5" type="ORF">JIN78_10290</name>
</gene>
<dbReference type="CDD" id="cd11304">
    <property type="entry name" value="Cadherin_repeat"/>
    <property type="match status" value="1"/>
</dbReference>
<evidence type="ECO:0000259" key="3">
    <source>
        <dbReference type="PROSITE" id="PS50268"/>
    </source>
</evidence>
<evidence type="ECO:0000313" key="5">
    <source>
        <dbReference type="EMBL" id="MBK1834448.1"/>
    </source>
</evidence>
<feature type="chain" id="PRO_5038002385" evidence="2">
    <location>
        <begin position="46"/>
        <end position="1451"/>
    </location>
</feature>
<dbReference type="InterPro" id="IPR015919">
    <property type="entry name" value="Cadherin-like_sf"/>
</dbReference>
<accession>A0A934RS47</accession>
<feature type="compositionally biased region" description="Basic and acidic residues" evidence="1">
    <location>
        <begin position="1164"/>
        <end position="1174"/>
    </location>
</feature>
<name>A0A934RS47_9BACT</name>
<feature type="compositionally biased region" description="Basic and acidic residues" evidence="1">
    <location>
        <begin position="1146"/>
        <end position="1155"/>
    </location>
</feature>
<dbReference type="Gene3D" id="2.120.10.30">
    <property type="entry name" value="TolB, C-terminal domain"/>
    <property type="match status" value="1"/>
</dbReference>
<reference evidence="5" key="1">
    <citation type="submission" date="2021-01" db="EMBL/GenBank/DDBJ databases">
        <title>Modified the classification status of verrucomicrobia.</title>
        <authorList>
            <person name="Feng X."/>
        </authorList>
    </citation>
    <scope>NUCLEOTIDE SEQUENCE</scope>
    <source>
        <strain evidence="5">KCTC 12986</strain>
    </source>
</reference>
<feature type="region of interest" description="Disordered" evidence="1">
    <location>
        <begin position="870"/>
        <end position="893"/>
    </location>
</feature>
<protein>
    <submittedName>
        <fullName evidence="5">DUF1080 domain-containing protein</fullName>
    </submittedName>
</protein>
<dbReference type="InterPro" id="IPR010496">
    <property type="entry name" value="AL/BT2_dom"/>
</dbReference>
<feature type="region of interest" description="Disordered" evidence="1">
    <location>
        <begin position="1141"/>
        <end position="1174"/>
    </location>
</feature>
<feature type="domain" description="PA14" evidence="4">
    <location>
        <begin position="45"/>
        <end position="189"/>
    </location>
</feature>
<evidence type="ECO:0000313" key="6">
    <source>
        <dbReference type="Proteomes" id="UP000604083"/>
    </source>
</evidence>
<dbReference type="InterPro" id="IPR011041">
    <property type="entry name" value="Quinoprot_gluc/sorb_DH_b-prop"/>
</dbReference>
<dbReference type="SUPFAM" id="SSF49313">
    <property type="entry name" value="Cadherin-like"/>
    <property type="match status" value="1"/>
</dbReference>
<dbReference type="PROSITE" id="PS50268">
    <property type="entry name" value="CADHERIN_2"/>
    <property type="match status" value="1"/>
</dbReference>
<proteinExistence type="predicted"/>
<dbReference type="GO" id="GO:0016787">
    <property type="term" value="F:hydrolase activity"/>
    <property type="evidence" value="ECO:0007669"/>
    <property type="project" value="InterPro"/>
</dbReference>
<dbReference type="PANTHER" id="PTHR33546:SF1">
    <property type="entry name" value="LARGE, MULTIFUNCTIONAL SECRETED PROTEIN"/>
    <property type="match status" value="1"/>
</dbReference>
<dbReference type="SMART" id="SM00758">
    <property type="entry name" value="PA14"/>
    <property type="match status" value="1"/>
</dbReference>
<dbReference type="Gene3D" id="2.60.120.560">
    <property type="entry name" value="Exo-inulinase, domain 1"/>
    <property type="match status" value="1"/>
</dbReference>
<dbReference type="GO" id="GO:0016020">
    <property type="term" value="C:membrane"/>
    <property type="evidence" value="ECO:0007669"/>
    <property type="project" value="InterPro"/>
</dbReference>
<dbReference type="Gene3D" id="2.60.40.60">
    <property type="entry name" value="Cadherins"/>
    <property type="match status" value="1"/>
</dbReference>
<dbReference type="InterPro" id="IPR011042">
    <property type="entry name" value="6-blade_b-propeller_TolB-like"/>
</dbReference>
<dbReference type="PANTHER" id="PTHR33546">
    <property type="entry name" value="LARGE, MULTIFUNCTIONAL SECRETED PROTEIN-RELATED"/>
    <property type="match status" value="1"/>
</dbReference>
<dbReference type="Gene3D" id="3.90.182.10">
    <property type="entry name" value="Toxin - Anthrax Protective Antigen,domain 1"/>
    <property type="match status" value="1"/>
</dbReference>
<evidence type="ECO:0000256" key="2">
    <source>
        <dbReference type="SAM" id="SignalP"/>
    </source>
</evidence>
<sequence>MASSLSCRPSAMLPLMLTQCPCPARPLHLAALALSLLTTALPAQSDEEGFTFRLFDIQEEMDRLYPLREGQSPNVDEKHAVIDYESTQSFAGFADQFLVELSGRLRITTPGLYQFRLTSDDGSTLHLNETLLIANDGVHAAVAEVGEVELESGDHDFAIRYFENAGGQRLLLEWQLPGASAFVRVPAETFRTLANVTRVVAPGKKEIIRPGGQERPGNGQALAGIHPSWSLRMARPADFTPKVGALALHNDGRLFVATFEPNQFGFPEPSPGGDGKVYALTNPDHPDPSQIEVTEIANGLSEPLGMTFVDGDPVVSERLAITRLLDEDGDGFYETHETLTEGWTSDNYHHFHFGLLEKEGFLYSALSTAINRSSDFPGQEGQHRGLNGANPPHRGSLMKTNLLTGEHQFIAGGLRTPNGFALGPEGTILNADNQGGWVPTSKIQVLEEGRFYGFYNDTQLTNSNYPEGGAPSDFADQPVTPPALWLPHSEVAKSPSQIVPLESGIYAGHYLFGEVTLGGIRRASLEKVNGVWQGCAYRFSQGFEGGVNRLLWSPEGSLYVGCIGATSNWSWRGTTSGLQRLEPRADGTIAYDVKQVRALPDGFEIEYTKPIDPSYARHASNFAVQQWTYTPTPDYGGPKQQQASLLVTAATLSADGRRVQLQVNGLREGFVHHLVADPPSATGETLWTTEAWYTLNAIPTKAAEAIREVTLSPSSVLENQEAGTVVGTFSATHEDAEAVLTFTLPEGQSDNEHFYLEDRTLLTATSFDFERCSDYSLLLRVNDELGNFKILHFEVSVLDDPEEHAPNALALSSHLIPLPHPTSYQIAEVGVSDPDPGDIDSDNTLSLDDTANLLAAESFNYSDGSLAGQSGGQGFSGPWNNVSGTTSTSNQAAYQSSESARIVRLLDTSPSSPLATYLDSAGNLGKDGTTLYLSYLQQLPQGGLNSTGIVEMRRDGNGDNNTQFNTGVDTSPAPASYGLRLKRNASLTLPAPSGATSERHRLVLKIEFGPANEDRISFYQDPTAGEESNPIGSLSATDLSFDRIGFGSFQGGQLLVGDIRLADSFAAVVPQTTQGSHLLTVAAGEGDEDNQRFKLLDKRLLTGTNLSSGTYRIRLQATDSAGLSHQQSFLLYAGDGLADDDGDGLNNRDEVRHGLDPSNGTDASLDRDGDGQDDRAEILAGSDPLDPQSRWQASLGHRESQLVLAGTTRRGHFYALQESDDLLTWAPRGESIVAHGELTEWLLPIGLSSPTRRFLRLSADPFAGTAIDLLANGLSDWRFVNSDPAEWNFEKSSGILKHVRSLSSGFIAYPGTFRNFILRLQFKTTPGTNAGIFTRADPASTQPWVDGNEIQIDNIDPEGPDRETGSVYRRIAASPPFDPADGVWHSLEIRQIENSIRVTIDGLVLVDALDTKLSHPGFDWRDEGFIGLQDSHHNPLGTTIEYRNLHLFPLP</sequence>
<feature type="signal peptide" evidence="2">
    <location>
        <begin position="1"/>
        <end position="45"/>
    </location>
</feature>
<evidence type="ECO:0000256" key="1">
    <source>
        <dbReference type="SAM" id="MobiDB-lite"/>
    </source>
</evidence>
<dbReference type="InterPro" id="IPR002126">
    <property type="entry name" value="Cadherin-like_dom"/>
</dbReference>
<organism evidence="5 6">
    <name type="scientific">Roseibacillus ishigakijimensis</name>
    <dbReference type="NCBI Taxonomy" id="454146"/>
    <lineage>
        <taxon>Bacteria</taxon>
        <taxon>Pseudomonadati</taxon>
        <taxon>Verrucomicrobiota</taxon>
        <taxon>Verrucomicrobiia</taxon>
        <taxon>Verrucomicrobiales</taxon>
        <taxon>Verrucomicrobiaceae</taxon>
        <taxon>Roseibacillus</taxon>
    </lineage>
</organism>